<proteinExistence type="predicted"/>
<reference evidence="2" key="2">
    <citation type="submission" date="2020-05" db="EMBL/GenBank/DDBJ databases">
        <authorList>
            <person name="Kim H.-S."/>
            <person name="Proctor R.H."/>
            <person name="Brown D.W."/>
        </authorList>
    </citation>
    <scope>NUCLEOTIDE SEQUENCE</scope>
    <source>
        <strain evidence="2">NRRL 45417</strain>
    </source>
</reference>
<dbReference type="AlphaFoldDB" id="A0A8H4T6G7"/>
<feature type="non-terminal residue" evidence="2">
    <location>
        <position position="128"/>
    </location>
</feature>
<evidence type="ECO:0000313" key="3">
    <source>
        <dbReference type="Proteomes" id="UP000604273"/>
    </source>
</evidence>
<dbReference type="EMBL" id="JABFAI010000161">
    <property type="protein sequence ID" value="KAF4952103.1"/>
    <property type="molecule type" value="Genomic_DNA"/>
</dbReference>
<feature type="compositionally biased region" description="Basic and acidic residues" evidence="1">
    <location>
        <begin position="57"/>
        <end position="71"/>
    </location>
</feature>
<feature type="compositionally biased region" description="Polar residues" evidence="1">
    <location>
        <begin position="32"/>
        <end position="45"/>
    </location>
</feature>
<feature type="region of interest" description="Disordered" evidence="1">
    <location>
        <begin position="1"/>
        <end position="86"/>
    </location>
</feature>
<dbReference type="Proteomes" id="UP000604273">
    <property type="component" value="Unassembled WGS sequence"/>
</dbReference>
<name>A0A8H4T6G7_9HYPO</name>
<evidence type="ECO:0000313" key="2">
    <source>
        <dbReference type="EMBL" id="KAF4952103.1"/>
    </source>
</evidence>
<comment type="caution">
    <text evidence="2">The sequence shown here is derived from an EMBL/GenBank/DDBJ whole genome shotgun (WGS) entry which is preliminary data.</text>
</comment>
<sequence length="128" mass="13918">MKTSMLSGLSVVQPVPTNPAKEDMSRPLTAPPMTTSRTQIGSAQRESFDLEILPVRDGPKPDNASSDHADDLEMSQPDRPGSRTETVEVAPTIWAPFMNRFRLLSTCLCQINNALSDGATGALIPYME</sequence>
<protein>
    <submittedName>
        <fullName evidence="2">Uncharacterized protein</fullName>
    </submittedName>
</protein>
<keyword evidence="3" id="KW-1185">Reference proteome</keyword>
<accession>A0A8H4T6G7</accession>
<gene>
    <name evidence="2" type="ORF">FGADI_6899</name>
</gene>
<reference evidence="2" key="1">
    <citation type="journal article" date="2020" name="BMC Genomics">
        <title>Correction to: Identification and distribution of gene clusters required for synthesis of sphingolipid metabolism inhibitors in diverse species of the filamentous fungus Fusarium.</title>
        <authorList>
            <person name="Kim H.S."/>
            <person name="Lohmar J.M."/>
            <person name="Busman M."/>
            <person name="Brown D.W."/>
            <person name="Naumann T.A."/>
            <person name="Divon H.H."/>
            <person name="Lysoe E."/>
            <person name="Uhlig S."/>
            <person name="Proctor R.H."/>
        </authorList>
    </citation>
    <scope>NUCLEOTIDE SEQUENCE</scope>
    <source>
        <strain evidence="2">NRRL 45417</strain>
    </source>
</reference>
<evidence type="ECO:0000256" key="1">
    <source>
        <dbReference type="SAM" id="MobiDB-lite"/>
    </source>
</evidence>
<organism evidence="2 3">
    <name type="scientific">Fusarium gaditjirri</name>
    <dbReference type="NCBI Taxonomy" id="282569"/>
    <lineage>
        <taxon>Eukaryota</taxon>
        <taxon>Fungi</taxon>
        <taxon>Dikarya</taxon>
        <taxon>Ascomycota</taxon>
        <taxon>Pezizomycotina</taxon>
        <taxon>Sordariomycetes</taxon>
        <taxon>Hypocreomycetidae</taxon>
        <taxon>Hypocreales</taxon>
        <taxon>Nectriaceae</taxon>
        <taxon>Fusarium</taxon>
        <taxon>Fusarium nisikadoi species complex</taxon>
    </lineage>
</organism>